<name>A0A1U7PP28_9BACI</name>
<gene>
    <name evidence="3" type="ORF">SAMN05428946_1974</name>
</gene>
<feature type="coiled-coil region" evidence="1">
    <location>
        <begin position="48"/>
        <end position="75"/>
    </location>
</feature>
<evidence type="ECO:0000313" key="4">
    <source>
        <dbReference type="Proteomes" id="UP000187550"/>
    </source>
</evidence>
<accession>A0A1U7PP28</accession>
<dbReference type="AlphaFoldDB" id="A0A1U7PP28"/>
<protein>
    <submittedName>
        <fullName evidence="3">Uncharacterized protein</fullName>
    </submittedName>
</protein>
<keyword evidence="2" id="KW-0472">Membrane</keyword>
<organism evidence="3 4">
    <name type="scientific">Edaphobacillus lindanitolerans</name>
    <dbReference type="NCBI Taxonomy" id="550447"/>
    <lineage>
        <taxon>Bacteria</taxon>
        <taxon>Bacillati</taxon>
        <taxon>Bacillota</taxon>
        <taxon>Bacilli</taxon>
        <taxon>Bacillales</taxon>
        <taxon>Bacillaceae</taxon>
        <taxon>Edaphobacillus</taxon>
    </lineage>
</organism>
<keyword evidence="2" id="KW-1133">Transmembrane helix</keyword>
<sequence length="84" mass="9334">MRDTRPFNLGQDHLRGGDISRGVAIGFAGALLALIGGTLEIVGAAISLEERKIEEEQLEQRLYLLQKQIDEINGRLVKEQVFKS</sequence>
<keyword evidence="2" id="KW-0812">Transmembrane</keyword>
<reference evidence="4" key="1">
    <citation type="submission" date="2017-01" db="EMBL/GenBank/DDBJ databases">
        <authorList>
            <person name="Varghese N."/>
            <person name="Submissions S."/>
        </authorList>
    </citation>
    <scope>NUCLEOTIDE SEQUENCE [LARGE SCALE GENOMIC DNA]</scope>
    <source>
        <strain evidence="4">MNA4</strain>
    </source>
</reference>
<evidence type="ECO:0000313" key="3">
    <source>
        <dbReference type="EMBL" id="SIT87169.1"/>
    </source>
</evidence>
<keyword evidence="1" id="KW-0175">Coiled coil</keyword>
<evidence type="ECO:0000256" key="1">
    <source>
        <dbReference type="SAM" id="Coils"/>
    </source>
</evidence>
<dbReference type="EMBL" id="FTPL01000003">
    <property type="protein sequence ID" value="SIT87169.1"/>
    <property type="molecule type" value="Genomic_DNA"/>
</dbReference>
<dbReference type="STRING" id="550447.SAMN05428946_1974"/>
<dbReference type="Proteomes" id="UP000187550">
    <property type="component" value="Unassembled WGS sequence"/>
</dbReference>
<evidence type="ECO:0000256" key="2">
    <source>
        <dbReference type="SAM" id="Phobius"/>
    </source>
</evidence>
<keyword evidence="4" id="KW-1185">Reference proteome</keyword>
<dbReference type="RefSeq" id="WP_076758588.1">
    <property type="nucleotide sequence ID" value="NZ_FTPL01000003.1"/>
</dbReference>
<feature type="transmembrane region" description="Helical" evidence="2">
    <location>
        <begin position="23"/>
        <end position="48"/>
    </location>
</feature>
<proteinExistence type="predicted"/>